<dbReference type="InterPro" id="IPR047127">
    <property type="entry name" value="MutT-like"/>
</dbReference>
<dbReference type="Gene3D" id="3.90.79.10">
    <property type="entry name" value="Nucleoside Triphosphate Pyrophosphohydrolase"/>
    <property type="match status" value="1"/>
</dbReference>
<evidence type="ECO:0000256" key="4">
    <source>
        <dbReference type="ARBA" id="ARBA00022705"/>
    </source>
</evidence>
<dbReference type="GO" id="GO:0044715">
    <property type="term" value="F:8-oxo-dGDP phosphatase activity"/>
    <property type="evidence" value="ECO:0007669"/>
    <property type="project" value="TreeGrafter"/>
</dbReference>
<keyword evidence="4" id="KW-0235">DNA replication</keyword>
<dbReference type="PANTHER" id="PTHR47707">
    <property type="entry name" value="8-OXO-DGTP DIPHOSPHATASE"/>
    <property type="match status" value="1"/>
</dbReference>
<evidence type="ECO:0000256" key="11">
    <source>
        <dbReference type="ARBA" id="ARBA00038905"/>
    </source>
</evidence>
<dbReference type="GO" id="GO:0035539">
    <property type="term" value="F:8-oxo-7,8-dihydrodeoxyguanosine triphosphate pyrophosphatase activity"/>
    <property type="evidence" value="ECO:0007669"/>
    <property type="project" value="UniProtKB-EC"/>
</dbReference>
<evidence type="ECO:0000256" key="2">
    <source>
        <dbReference type="ARBA" id="ARBA00005582"/>
    </source>
</evidence>
<dbReference type="EMBL" id="FNGW01000003">
    <property type="protein sequence ID" value="SDL75989.1"/>
    <property type="molecule type" value="Genomic_DNA"/>
</dbReference>
<dbReference type="GO" id="GO:0046872">
    <property type="term" value="F:metal ion binding"/>
    <property type="evidence" value="ECO:0007669"/>
    <property type="project" value="UniProtKB-KW"/>
</dbReference>
<gene>
    <name evidence="13" type="ORF">SAMN04515677_103301</name>
</gene>
<evidence type="ECO:0000256" key="6">
    <source>
        <dbReference type="ARBA" id="ARBA00022763"/>
    </source>
</evidence>
<evidence type="ECO:0000256" key="5">
    <source>
        <dbReference type="ARBA" id="ARBA00022723"/>
    </source>
</evidence>
<dbReference type="SUPFAM" id="SSF55811">
    <property type="entry name" value="Nudix"/>
    <property type="match status" value="1"/>
</dbReference>
<comment type="similarity">
    <text evidence="2">Belongs to the Nudix hydrolase family.</text>
</comment>
<dbReference type="Pfam" id="PF14815">
    <property type="entry name" value="NUDIX_4"/>
    <property type="match status" value="1"/>
</dbReference>
<comment type="catalytic activity">
    <reaction evidence="10">
        <text>8-oxo-dGTP + H2O = 8-oxo-dGMP + diphosphate + H(+)</text>
        <dbReference type="Rhea" id="RHEA:31575"/>
        <dbReference type="ChEBI" id="CHEBI:15377"/>
        <dbReference type="ChEBI" id="CHEBI:15378"/>
        <dbReference type="ChEBI" id="CHEBI:33019"/>
        <dbReference type="ChEBI" id="CHEBI:63224"/>
        <dbReference type="ChEBI" id="CHEBI:77896"/>
        <dbReference type="EC" id="3.6.1.55"/>
    </reaction>
</comment>
<keyword evidence="9" id="KW-0234">DNA repair</keyword>
<dbReference type="CDD" id="cd03425">
    <property type="entry name" value="NUDIX_MutT_NudA_like"/>
    <property type="match status" value="1"/>
</dbReference>
<evidence type="ECO:0000313" key="14">
    <source>
        <dbReference type="Proteomes" id="UP000199068"/>
    </source>
</evidence>
<dbReference type="InterPro" id="IPR029119">
    <property type="entry name" value="MutY_C"/>
</dbReference>
<dbReference type="InterPro" id="IPR020476">
    <property type="entry name" value="Nudix_hydrolase"/>
</dbReference>
<feature type="domain" description="Nudix hydrolase" evidence="12">
    <location>
        <begin position="3"/>
        <end position="128"/>
    </location>
</feature>
<dbReference type="InterPro" id="IPR015797">
    <property type="entry name" value="NUDIX_hydrolase-like_dom_sf"/>
</dbReference>
<sequence>MKKNLKVVAAIIENEYNEVLCALRSPQMTLPNMWEFPGGKVESGESLNDAIEREIMEELDCKIKALDVFHDNTHEYENVIVNLICIRCKIVEGLPTSNEHSELIWFRRENLESLRWAPADIPAVNKLISE</sequence>
<evidence type="ECO:0000256" key="10">
    <source>
        <dbReference type="ARBA" id="ARBA00035861"/>
    </source>
</evidence>
<protein>
    <recommendedName>
        <fullName evidence="11">8-oxo-dGTP diphosphatase</fullName>
        <ecNumber evidence="11">3.6.1.55</ecNumber>
    </recommendedName>
</protein>
<evidence type="ECO:0000256" key="7">
    <source>
        <dbReference type="ARBA" id="ARBA00022801"/>
    </source>
</evidence>
<dbReference type="PANTHER" id="PTHR47707:SF1">
    <property type="entry name" value="NUDIX HYDROLASE FAMILY PROTEIN"/>
    <property type="match status" value="1"/>
</dbReference>
<dbReference type="GO" id="GO:0008413">
    <property type="term" value="F:8-oxo-7,8-dihydroguanosine triphosphate pyrophosphatase activity"/>
    <property type="evidence" value="ECO:0007669"/>
    <property type="project" value="TreeGrafter"/>
</dbReference>
<evidence type="ECO:0000313" key="13">
    <source>
        <dbReference type="EMBL" id="SDL75989.1"/>
    </source>
</evidence>
<keyword evidence="7" id="KW-0378">Hydrolase</keyword>
<accession>A0A1G9MP39</accession>
<dbReference type="PROSITE" id="PS51462">
    <property type="entry name" value="NUDIX"/>
    <property type="match status" value="1"/>
</dbReference>
<evidence type="ECO:0000256" key="3">
    <source>
        <dbReference type="ARBA" id="ARBA00022457"/>
    </source>
</evidence>
<proteinExistence type="inferred from homology"/>
<dbReference type="EC" id="3.6.1.55" evidence="11"/>
<name>A0A1G9MP39_9FIRM</name>
<dbReference type="GO" id="GO:0006260">
    <property type="term" value="P:DNA replication"/>
    <property type="evidence" value="ECO:0007669"/>
    <property type="project" value="UniProtKB-KW"/>
</dbReference>
<dbReference type="STRING" id="1121325.SAMN04515677_103301"/>
<keyword evidence="8" id="KW-0460">Magnesium</keyword>
<dbReference type="PRINTS" id="PR00502">
    <property type="entry name" value="NUDIXFAMILY"/>
</dbReference>
<evidence type="ECO:0000256" key="8">
    <source>
        <dbReference type="ARBA" id="ARBA00022842"/>
    </source>
</evidence>
<keyword evidence="6" id="KW-0227">DNA damage</keyword>
<dbReference type="GO" id="GO:0006281">
    <property type="term" value="P:DNA repair"/>
    <property type="evidence" value="ECO:0007669"/>
    <property type="project" value="UniProtKB-KW"/>
</dbReference>
<evidence type="ECO:0000256" key="9">
    <source>
        <dbReference type="ARBA" id="ARBA00023204"/>
    </source>
</evidence>
<reference evidence="13 14" key="1">
    <citation type="submission" date="2016-10" db="EMBL/GenBank/DDBJ databases">
        <authorList>
            <person name="de Groot N.N."/>
        </authorList>
    </citation>
    <scope>NUCLEOTIDE SEQUENCE [LARGE SCALE GENOMIC DNA]</scope>
    <source>
        <strain evidence="13 14">DSM 797</strain>
    </source>
</reference>
<dbReference type="AlphaFoldDB" id="A0A1G9MP39"/>
<dbReference type="RefSeq" id="WP_092724994.1">
    <property type="nucleotide sequence ID" value="NZ_FNGW01000003.1"/>
</dbReference>
<dbReference type="GO" id="GO:0044716">
    <property type="term" value="F:8-oxo-GDP phosphatase activity"/>
    <property type="evidence" value="ECO:0007669"/>
    <property type="project" value="TreeGrafter"/>
</dbReference>
<organism evidence="13 14">
    <name type="scientific">Romboutsia lituseburensis DSM 797</name>
    <dbReference type="NCBI Taxonomy" id="1121325"/>
    <lineage>
        <taxon>Bacteria</taxon>
        <taxon>Bacillati</taxon>
        <taxon>Bacillota</taxon>
        <taxon>Clostridia</taxon>
        <taxon>Peptostreptococcales</taxon>
        <taxon>Peptostreptococcaceae</taxon>
        <taxon>Romboutsia</taxon>
    </lineage>
</organism>
<evidence type="ECO:0000259" key="12">
    <source>
        <dbReference type="PROSITE" id="PS51462"/>
    </source>
</evidence>
<dbReference type="Proteomes" id="UP000199068">
    <property type="component" value="Unassembled WGS sequence"/>
</dbReference>
<keyword evidence="5" id="KW-0479">Metal-binding</keyword>
<dbReference type="InterPro" id="IPR000086">
    <property type="entry name" value="NUDIX_hydrolase_dom"/>
</dbReference>
<keyword evidence="14" id="KW-1185">Reference proteome</keyword>
<keyword evidence="3" id="KW-0515">Mutator protein</keyword>
<comment type="cofactor">
    <cofactor evidence="1">
        <name>Mg(2+)</name>
        <dbReference type="ChEBI" id="CHEBI:18420"/>
    </cofactor>
</comment>
<evidence type="ECO:0000256" key="1">
    <source>
        <dbReference type="ARBA" id="ARBA00001946"/>
    </source>
</evidence>